<sequence>MRDARQRLSLGPSARGTGTALQTRPRPLPGAPNTHPGRCPGRWKSSERPSRKAQQRERQRKSSIQPAATASASATRPACFSFAGGHHLHLVLEQLLALHMLLIVSHSPASEGPASARSTHPRESRDAPARAVAPVLFLLILTPSPIWRLHLLPVRALLTHAAGPDSLVPSAGVSSSCWP</sequence>
<feature type="compositionally biased region" description="Basic and acidic residues" evidence="1">
    <location>
        <begin position="44"/>
        <end position="57"/>
    </location>
</feature>
<evidence type="ECO:0000256" key="1">
    <source>
        <dbReference type="SAM" id="MobiDB-lite"/>
    </source>
</evidence>
<reference evidence="3" key="1">
    <citation type="journal article" date="2013" name="Science">
        <title>Comparative analysis of bat genomes provides insight into the evolution of flight and immunity.</title>
        <authorList>
            <person name="Zhang G."/>
            <person name="Cowled C."/>
            <person name="Shi Z."/>
            <person name="Huang Z."/>
            <person name="Bishop-Lilly K.A."/>
            <person name="Fang X."/>
            <person name="Wynne J.W."/>
            <person name="Xiong Z."/>
            <person name="Baker M.L."/>
            <person name="Zhao W."/>
            <person name="Tachedjian M."/>
            <person name="Zhu Y."/>
            <person name="Zhou P."/>
            <person name="Jiang X."/>
            <person name="Ng J."/>
            <person name="Yang L."/>
            <person name="Wu L."/>
            <person name="Xiao J."/>
            <person name="Feng Y."/>
            <person name="Chen Y."/>
            <person name="Sun X."/>
            <person name="Zhang Y."/>
            <person name="Marsh G.A."/>
            <person name="Crameri G."/>
            <person name="Broder C.C."/>
            <person name="Frey K.G."/>
            <person name="Wang L.F."/>
            <person name="Wang J."/>
        </authorList>
    </citation>
    <scope>NUCLEOTIDE SEQUENCE [LARGE SCALE GENOMIC DNA]</scope>
</reference>
<feature type="region of interest" description="Disordered" evidence="1">
    <location>
        <begin position="1"/>
        <end position="70"/>
    </location>
</feature>
<evidence type="ECO:0000313" key="2">
    <source>
        <dbReference type="EMBL" id="ELK34646.1"/>
    </source>
</evidence>
<evidence type="ECO:0000313" key="3">
    <source>
        <dbReference type="Proteomes" id="UP000010556"/>
    </source>
</evidence>
<name>L5M8D2_MYODS</name>
<gene>
    <name evidence="2" type="ORF">MDA_GLEAN10002181</name>
</gene>
<dbReference type="AlphaFoldDB" id="L5M8D2"/>
<protein>
    <submittedName>
        <fullName evidence="2">Uncharacterized protein</fullName>
    </submittedName>
</protein>
<keyword evidence="3" id="KW-1185">Reference proteome</keyword>
<dbReference type="EMBL" id="KB102940">
    <property type="protein sequence ID" value="ELK34646.1"/>
    <property type="molecule type" value="Genomic_DNA"/>
</dbReference>
<organism evidence="2 3">
    <name type="scientific">Myotis davidii</name>
    <name type="common">David's myotis</name>
    <dbReference type="NCBI Taxonomy" id="225400"/>
    <lineage>
        <taxon>Eukaryota</taxon>
        <taxon>Metazoa</taxon>
        <taxon>Chordata</taxon>
        <taxon>Craniata</taxon>
        <taxon>Vertebrata</taxon>
        <taxon>Euteleostomi</taxon>
        <taxon>Mammalia</taxon>
        <taxon>Eutheria</taxon>
        <taxon>Laurasiatheria</taxon>
        <taxon>Chiroptera</taxon>
        <taxon>Yangochiroptera</taxon>
        <taxon>Vespertilionidae</taxon>
        <taxon>Myotis</taxon>
    </lineage>
</organism>
<accession>L5M8D2</accession>
<dbReference type="Proteomes" id="UP000010556">
    <property type="component" value="Unassembled WGS sequence"/>
</dbReference>
<proteinExistence type="predicted"/>